<name>A0A5M4B2I7_9BACT</name>
<dbReference type="EMBL" id="BLAX01000001">
    <property type="protein sequence ID" value="GET34284.1"/>
    <property type="molecule type" value="Genomic_DNA"/>
</dbReference>
<dbReference type="Pfam" id="PF07949">
    <property type="entry name" value="YbbR"/>
    <property type="match status" value="1"/>
</dbReference>
<feature type="transmembrane region" description="Helical" evidence="1">
    <location>
        <begin position="28"/>
        <end position="46"/>
    </location>
</feature>
<keyword evidence="1" id="KW-0812">Transmembrane</keyword>
<dbReference type="InterPro" id="IPR053154">
    <property type="entry name" value="c-di-AMP_regulator"/>
</dbReference>
<dbReference type="PANTHER" id="PTHR37804:SF1">
    <property type="entry name" value="CDAA REGULATORY PROTEIN CDAR"/>
    <property type="match status" value="1"/>
</dbReference>
<dbReference type="PANTHER" id="PTHR37804">
    <property type="entry name" value="CDAA REGULATORY PROTEIN CDAR"/>
    <property type="match status" value="1"/>
</dbReference>
<evidence type="ECO:0000313" key="2">
    <source>
        <dbReference type="EMBL" id="GET34284.1"/>
    </source>
</evidence>
<keyword evidence="3" id="KW-1185">Reference proteome</keyword>
<dbReference type="AlphaFoldDB" id="A0A5M4B2I7"/>
<sequence>MAVIREIRTRIYKIRRFFRDEHPLRRDGKLFVFLICFIISSFFWTLNNLSKNYTARISFPVKYIDLPTDQKLSQPLPPKLECMVSAYGFTLLRHKLKLSFSPILINVSELKTRHKVSKNNHYGFSASTEANRNMIVNQISNEIQVLNIYPDSLYFNFDPIVQRKFPVKPKVNVTLLNQYMLKQSPYTTPDSVMVKGPEDVLDTLKFISTREQEYKDLSHSVQRNVSLTGDDELQFTPRRVVLNIPVEQITEGTREIPLVIKDVPDSIELKAFPSSIKVSYKVGLSQYDQVNAASFHPSIDYDSISTSRQKLPVTMEKYPQNVISYDYYPKEVEFILEKKNSNQ</sequence>
<organism evidence="2 3">
    <name type="scientific">Prolixibacter bellariivorans</name>
    <dbReference type="NCBI Taxonomy" id="314319"/>
    <lineage>
        <taxon>Bacteria</taxon>
        <taxon>Pseudomonadati</taxon>
        <taxon>Bacteroidota</taxon>
        <taxon>Bacteroidia</taxon>
        <taxon>Marinilabiliales</taxon>
        <taxon>Prolixibacteraceae</taxon>
        <taxon>Prolixibacter</taxon>
    </lineage>
</organism>
<protein>
    <recommendedName>
        <fullName evidence="4">YbbR-like domain-containing protein</fullName>
    </recommendedName>
</protein>
<comment type="caution">
    <text evidence="2">The sequence shown here is derived from an EMBL/GenBank/DDBJ whole genome shotgun (WGS) entry which is preliminary data.</text>
</comment>
<dbReference type="InterPro" id="IPR012505">
    <property type="entry name" value="YbbR"/>
</dbReference>
<evidence type="ECO:0008006" key="4">
    <source>
        <dbReference type="Google" id="ProtNLM"/>
    </source>
</evidence>
<keyword evidence="1" id="KW-1133">Transmembrane helix</keyword>
<dbReference type="Proteomes" id="UP000391834">
    <property type="component" value="Unassembled WGS sequence"/>
</dbReference>
<evidence type="ECO:0000256" key="1">
    <source>
        <dbReference type="SAM" id="Phobius"/>
    </source>
</evidence>
<evidence type="ECO:0000313" key="3">
    <source>
        <dbReference type="Proteomes" id="UP000391834"/>
    </source>
</evidence>
<proteinExistence type="predicted"/>
<keyword evidence="1" id="KW-0472">Membrane</keyword>
<gene>
    <name evidence="2" type="ORF">PbJCM13498_31470</name>
</gene>
<accession>A0A5M4B2I7</accession>
<dbReference type="Gene3D" id="2.170.120.40">
    <property type="entry name" value="YbbR-like domain"/>
    <property type="match status" value="1"/>
</dbReference>
<reference evidence="2 3" key="1">
    <citation type="submission" date="2019-10" db="EMBL/GenBank/DDBJ databases">
        <title>Prolixibacter strains distinguished by the presence of nitrate reductase genes were adept at nitrate-dependent anaerobic corrosion of metallic iron and carbon steel.</title>
        <authorList>
            <person name="Iino T."/>
            <person name="Shono N."/>
            <person name="Ito K."/>
            <person name="Nakamura R."/>
            <person name="Sueoka K."/>
            <person name="Harayama S."/>
            <person name="Ohkuma M."/>
        </authorList>
    </citation>
    <scope>NUCLEOTIDE SEQUENCE [LARGE SCALE GENOMIC DNA]</scope>
    <source>
        <strain evidence="2 3">JCM 13498</strain>
    </source>
</reference>
<dbReference type="Gene3D" id="2.170.120.30">
    <property type="match status" value="1"/>
</dbReference>